<protein>
    <submittedName>
        <fullName evidence="1">Uncharacterized protein</fullName>
    </submittedName>
</protein>
<reference evidence="1 2" key="1">
    <citation type="submission" date="2019-02" db="EMBL/GenBank/DDBJ databases">
        <title>Draft genome sequences of novel Actinobacteria.</title>
        <authorList>
            <person name="Sahin N."/>
            <person name="Ay H."/>
            <person name="Saygin H."/>
        </authorList>
    </citation>
    <scope>NUCLEOTIDE SEQUENCE [LARGE SCALE GENOMIC DNA]</scope>
    <source>
        <strain evidence="1 2">8K307</strain>
    </source>
</reference>
<dbReference type="AlphaFoldDB" id="A0A4R5A3D0"/>
<gene>
    <name evidence="1" type="ORF">E1262_22380</name>
</gene>
<organism evidence="1 2">
    <name type="scientific">Jiangella aurantiaca</name>
    <dbReference type="NCBI Taxonomy" id="2530373"/>
    <lineage>
        <taxon>Bacteria</taxon>
        <taxon>Bacillati</taxon>
        <taxon>Actinomycetota</taxon>
        <taxon>Actinomycetes</taxon>
        <taxon>Jiangellales</taxon>
        <taxon>Jiangellaceae</taxon>
        <taxon>Jiangella</taxon>
    </lineage>
</organism>
<dbReference type="RefSeq" id="WP_132105779.1">
    <property type="nucleotide sequence ID" value="NZ_SMLB01000040.1"/>
</dbReference>
<sequence>MDSAGLPADDRQARLTLAAAVVSQRGEVPEDVLDRDSQVARMMLELSDWIAAAVVLARGGPGTVVDQDSLSKEIVAFDLDQADDDLLDVDVDVEDEDEDEWFDDESLEDAALTVSLGLFAAVLVWRVLGAIDEDDRLTRLGWWGVPESFLHAWQPRDESA</sequence>
<evidence type="ECO:0000313" key="2">
    <source>
        <dbReference type="Proteomes" id="UP000295217"/>
    </source>
</evidence>
<proteinExistence type="predicted"/>
<name>A0A4R5A3D0_9ACTN</name>
<evidence type="ECO:0000313" key="1">
    <source>
        <dbReference type="EMBL" id="TDD66353.1"/>
    </source>
</evidence>
<keyword evidence="2" id="KW-1185">Reference proteome</keyword>
<dbReference type="Proteomes" id="UP000295217">
    <property type="component" value="Unassembled WGS sequence"/>
</dbReference>
<dbReference type="OrthoDB" id="3509248at2"/>
<accession>A0A4R5A3D0</accession>
<comment type="caution">
    <text evidence="1">The sequence shown here is derived from an EMBL/GenBank/DDBJ whole genome shotgun (WGS) entry which is preliminary data.</text>
</comment>
<dbReference type="EMBL" id="SMLB01000040">
    <property type="protein sequence ID" value="TDD66353.1"/>
    <property type="molecule type" value="Genomic_DNA"/>
</dbReference>